<name>A0A226F1P7_FOLCA</name>
<evidence type="ECO:0000313" key="5">
    <source>
        <dbReference type="Proteomes" id="UP000198287"/>
    </source>
</evidence>
<proteinExistence type="inferred from homology"/>
<dbReference type="Proteomes" id="UP000198287">
    <property type="component" value="Unassembled WGS sequence"/>
</dbReference>
<dbReference type="AlphaFoldDB" id="A0A226F1P7"/>
<dbReference type="InterPro" id="IPR009016">
    <property type="entry name" value="Fe_hydrogenase"/>
</dbReference>
<comment type="function">
    <text evidence="2">Component of the cytosolic iron-sulfur (Fe/S) protein assembly machinery. Required for maturation of extramitochondrial Fe/S proteins.</text>
</comment>
<reference evidence="4 5" key="1">
    <citation type="submission" date="2015-12" db="EMBL/GenBank/DDBJ databases">
        <title>The genome of Folsomia candida.</title>
        <authorList>
            <person name="Faddeeva A."/>
            <person name="Derks M.F."/>
            <person name="Anvar Y."/>
            <person name="Smit S."/>
            <person name="Van Straalen N."/>
            <person name="Roelofs D."/>
        </authorList>
    </citation>
    <scope>NUCLEOTIDE SEQUENCE [LARGE SCALE GENOMIC DNA]</scope>
    <source>
        <strain evidence="4 5">VU population</strain>
        <tissue evidence="4">Whole body</tissue>
    </source>
</reference>
<dbReference type="OMA" id="GYLHHVL"/>
<dbReference type="Gene3D" id="3.40.50.1780">
    <property type="match status" value="1"/>
</dbReference>
<comment type="similarity">
    <text evidence="1">Belongs to the NARF family.</text>
</comment>
<dbReference type="SUPFAM" id="SSF53920">
    <property type="entry name" value="Fe-only hydrogenase"/>
    <property type="match status" value="1"/>
</dbReference>
<evidence type="ECO:0000259" key="3">
    <source>
        <dbReference type="Pfam" id="PF02906"/>
    </source>
</evidence>
<dbReference type="Pfam" id="PF02906">
    <property type="entry name" value="Fe_hyd_lg_C"/>
    <property type="match status" value="1"/>
</dbReference>
<dbReference type="InterPro" id="IPR050340">
    <property type="entry name" value="Cytosolic_Fe-S_CAF"/>
</dbReference>
<keyword evidence="5" id="KW-1185">Reference proteome</keyword>
<feature type="domain" description="Iron hydrogenase large subunit C-terminal" evidence="3">
    <location>
        <begin position="112"/>
        <end position="402"/>
    </location>
</feature>
<dbReference type="InterPro" id="IPR004108">
    <property type="entry name" value="Fe_hydrogenase_lsu_C"/>
</dbReference>
<sequence>MSGFSSILKITDLDDFINPSQECIIPTEKPNIAKAENTSSKIKIEVEDDGGASTDVKTGKKQPTKVEVTLSDCLACSGCITSAESVLISQQSPDELFRVLELNKTTKESLAVVSLGVQAVLSLANKYGMPAQETAEKLAGLFKDLGADHTVVVTVAEDISLLESANEFIHNYQTRNVPIFSGVCPGWVCYGEKLHQHALPKISKVKSAQQIMGSLIKLVYGAKAKFTPDQIYHVTLMSCFDRKLEASRHDFFIDEYKTKEVDVVITALEVEQMLEKLNKSLQDFEQVPLVDLFPEGIKGDTLIGCQLMSHPGSGSGGYAEFVLRSAASTLFGKVIDQVEWKVGRNPDIFDASVEGNSGENIKCSIATGFRNIQTLVRKLKAKTSMPHYVEIMACPTGCLNGGAQVRVSGGVEEGNQSRELSVKLENDYHQLPEAKNDMHAARSILNELKHDKELYGRVLYTEFHAVEKLNLGMKW</sequence>
<dbReference type="STRING" id="158441.A0A226F1P7"/>
<organism evidence="4 5">
    <name type="scientific">Folsomia candida</name>
    <name type="common">Springtail</name>
    <dbReference type="NCBI Taxonomy" id="158441"/>
    <lineage>
        <taxon>Eukaryota</taxon>
        <taxon>Metazoa</taxon>
        <taxon>Ecdysozoa</taxon>
        <taxon>Arthropoda</taxon>
        <taxon>Hexapoda</taxon>
        <taxon>Collembola</taxon>
        <taxon>Entomobryomorpha</taxon>
        <taxon>Isotomoidea</taxon>
        <taxon>Isotomidae</taxon>
        <taxon>Proisotominae</taxon>
        <taxon>Folsomia</taxon>
    </lineage>
</organism>
<accession>A0A226F1P7</accession>
<evidence type="ECO:0000256" key="2">
    <source>
        <dbReference type="ARBA" id="ARBA00025700"/>
    </source>
</evidence>
<dbReference type="PANTHER" id="PTHR11615">
    <property type="entry name" value="NITRATE, FORMATE, IRON DEHYDROGENASE"/>
    <property type="match status" value="1"/>
</dbReference>
<protein>
    <recommendedName>
        <fullName evidence="3">Iron hydrogenase large subunit C-terminal domain-containing protein</fullName>
    </recommendedName>
</protein>
<evidence type="ECO:0000313" key="4">
    <source>
        <dbReference type="EMBL" id="OXA63344.1"/>
    </source>
</evidence>
<dbReference type="OrthoDB" id="10253113at2759"/>
<dbReference type="Gene3D" id="3.40.950.10">
    <property type="entry name" value="Fe-only Hydrogenase (Larger Subunit), Chain L, domain 3"/>
    <property type="match status" value="1"/>
</dbReference>
<dbReference type="EMBL" id="LNIX01000001">
    <property type="protein sequence ID" value="OXA63344.1"/>
    <property type="molecule type" value="Genomic_DNA"/>
</dbReference>
<comment type="caution">
    <text evidence="4">The sequence shown here is derived from an EMBL/GenBank/DDBJ whole genome shotgun (WGS) entry which is preliminary data.</text>
</comment>
<evidence type="ECO:0000256" key="1">
    <source>
        <dbReference type="ARBA" id="ARBA00006596"/>
    </source>
</evidence>
<gene>
    <name evidence="4" type="ORF">Fcan01_02642</name>
</gene>